<dbReference type="GO" id="GO:0019693">
    <property type="term" value="P:ribose phosphate metabolic process"/>
    <property type="evidence" value="ECO:0007669"/>
    <property type="project" value="TreeGrafter"/>
</dbReference>
<evidence type="ECO:0000256" key="1">
    <source>
        <dbReference type="ARBA" id="ARBA00022801"/>
    </source>
</evidence>
<dbReference type="PANTHER" id="PTHR11839">
    <property type="entry name" value="UDP/ADP-SUGAR PYROPHOSPHATASE"/>
    <property type="match status" value="1"/>
</dbReference>
<dbReference type="PROSITE" id="PS00893">
    <property type="entry name" value="NUDIX_BOX"/>
    <property type="match status" value="1"/>
</dbReference>
<keyword evidence="1 2" id="KW-0378">Hydrolase</keyword>
<dbReference type="EMBL" id="JACAZH010000009">
    <property type="protein sequence ID" value="KAF7359464.1"/>
    <property type="molecule type" value="Genomic_DNA"/>
</dbReference>
<dbReference type="Proteomes" id="UP000623467">
    <property type="component" value="Unassembled WGS sequence"/>
</dbReference>
<comment type="similarity">
    <text evidence="2">Belongs to the Nudix hydrolase family.</text>
</comment>
<dbReference type="CDD" id="cd18888">
    <property type="entry name" value="NUDIX_ADPRase_Nudt5"/>
    <property type="match status" value="1"/>
</dbReference>
<dbReference type="InterPro" id="IPR020084">
    <property type="entry name" value="NUDIX_hydrolase_CS"/>
</dbReference>
<dbReference type="InterPro" id="IPR020476">
    <property type="entry name" value="Nudix_hydrolase"/>
</dbReference>
<organism evidence="4 5">
    <name type="scientific">Mycena sanguinolenta</name>
    <dbReference type="NCBI Taxonomy" id="230812"/>
    <lineage>
        <taxon>Eukaryota</taxon>
        <taxon>Fungi</taxon>
        <taxon>Dikarya</taxon>
        <taxon>Basidiomycota</taxon>
        <taxon>Agaricomycotina</taxon>
        <taxon>Agaricomycetes</taxon>
        <taxon>Agaricomycetidae</taxon>
        <taxon>Agaricales</taxon>
        <taxon>Marasmiineae</taxon>
        <taxon>Mycenaceae</taxon>
        <taxon>Mycena</taxon>
    </lineage>
</organism>
<dbReference type="InterPro" id="IPR015797">
    <property type="entry name" value="NUDIX_hydrolase-like_dom_sf"/>
</dbReference>
<dbReference type="GO" id="GO:0047631">
    <property type="term" value="F:ADP-ribose diphosphatase activity"/>
    <property type="evidence" value="ECO:0007669"/>
    <property type="project" value="TreeGrafter"/>
</dbReference>
<dbReference type="PANTHER" id="PTHR11839:SF1">
    <property type="entry name" value="ADP-SUGAR PYROPHOSPHATASE"/>
    <property type="match status" value="1"/>
</dbReference>
<evidence type="ECO:0000313" key="4">
    <source>
        <dbReference type="EMBL" id="KAF7359464.1"/>
    </source>
</evidence>
<feature type="domain" description="Nudix hydrolase" evidence="3">
    <location>
        <begin position="79"/>
        <end position="219"/>
    </location>
</feature>
<protein>
    <submittedName>
        <fullName evidence="4">Nudix hydrolase domain-containing protein</fullName>
    </submittedName>
</protein>
<dbReference type="AlphaFoldDB" id="A0A8H6YJK9"/>
<name>A0A8H6YJK9_9AGAR</name>
<evidence type="ECO:0000256" key="2">
    <source>
        <dbReference type="RuleBase" id="RU003476"/>
    </source>
</evidence>
<comment type="caution">
    <text evidence="4">The sequence shown here is derived from an EMBL/GenBank/DDBJ whole genome shotgun (WGS) entry which is preliminary data.</text>
</comment>
<accession>A0A8H6YJK9</accession>
<dbReference type="PRINTS" id="PR00502">
    <property type="entry name" value="NUDIXFAMILY"/>
</dbReference>
<dbReference type="GO" id="GO:0005634">
    <property type="term" value="C:nucleus"/>
    <property type="evidence" value="ECO:0007669"/>
    <property type="project" value="TreeGrafter"/>
</dbReference>
<keyword evidence="5" id="KW-1185">Reference proteome</keyword>
<reference evidence="4" key="1">
    <citation type="submission" date="2020-05" db="EMBL/GenBank/DDBJ databases">
        <title>Mycena genomes resolve the evolution of fungal bioluminescence.</title>
        <authorList>
            <person name="Tsai I.J."/>
        </authorList>
    </citation>
    <scope>NUCLEOTIDE SEQUENCE</scope>
    <source>
        <strain evidence="4">160909Yilan</strain>
    </source>
</reference>
<dbReference type="InterPro" id="IPR000086">
    <property type="entry name" value="NUDIX_hydrolase_dom"/>
</dbReference>
<dbReference type="Gene3D" id="3.90.79.10">
    <property type="entry name" value="Nucleoside Triphosphate Pyrophosphohydrolase"/>
    <property type="match status" value="1"/>
</dbReference>
<sequence length="239" mass="26613">MRLKHLSWIFIGGFSLRTVLRRSSNNSTRTMSSTPQVISTSVMSASEAKWITLKKIKYRDAEGHERLWECAERTTRKSSGVDAVAVLAIIRSKTNAFPLSTIIIEQYRPPIDKFIIEMPAGLIDEGETAEQAAIRELEEETGYKASGVLESTAVMVPDPGMTNANMKLVALNVELADKMETPEQKLDAGEFIVKRVVELSKLSDELKAYEAKGFVVDAKLAHWAYGFEFARRLAKGELA</sequence>
<dbReference type="OrthoDB" id="10249920at2759"/>
<dbReference type="Pfam" id="PF00293">
    <property type="entry name" value="NUDIX"/>
    <property type="match status" value="1"/>
</dbReference>
<evidence type="ECO:0000313" key="5">
    <source>
        <dbReference type="Proteomes" id="UP000623467"/>
    </source>
</evidence>
<gene>
    <name evidence="4" type="ORF">MSAN_01289100</name>
</gene>
<dbReference type="PROSITE" id="PS51462">
    <property type="entry name" value="NUDIX"/>
    <property type="match status" value="1"/>
</dbReference>
<dbReference type="FunFam" id="3.90.79.10:FF:000016">
    <property type="entry name" value="ADP-sugar pyrophosphatase isoform X1"/>
    <property type="match status" value="1"/>
</dbReference>
<proteinExistence type="inferred from homology"/>
<dbReference type="SUPFAM" id="SSF55811">
    <property type="entry name" value="Nudix"/>
    <property type="match status" value="1"/>
</dbReference>
<dbReference type="GO" id="GO:0006753">
    <property type="term" value="P:nucleoside phosphate metabolic process"/>
    <property type="evidence" value="ECO:0007669"/>
    <property type="project" value="TreeGrafter"/>
</dbReference>
<evidence type="ECO:0000259" key="3">
    <source>
        <dbReference type="PROSITE" id="PS51462"/>
    </source>
</evidence>